<sequence>MTQKRGKITLVFGGPGGSGSTTIAKMFSKHFNIPHIYAGDLFRKRAKKEDIENFEEFLQVISKGGNTLDLEIDKVMEEYAKKGNVVLDSKIFGALAKERGINCTATIWLDAKLGVRVKRHLGREDVKGIKRVLRRIVICFNLKKRYRIDKEKYKRLYGIKYSNPSLYYDIVMDTSNMDAQETFNLILKKLKDGKYL</sequence>
<name>A0A847VCY4_9BACT</name>
<reference evidence="1 2" key="1">
    <citation type="journal article" date="2020" name="Biotechnol. Biofuels">
        <title>New insights from the biogas microbiome by comprehensive genome-resolved metagenomics of nearly 1600 species originating from multiple anaerobic digesters.</title>
        <authorList>
            <person name="Campanaro S."/>
            <person name="Treu L."/>
            <person name="Rodriguez-R L.M."/>
            <person name="Kovalovszki A."/>
            <person name="Ziels R.M."/>
            <person name="Maus I."/>
            <person name="Zhu X."/>
            <person name="Kougias P.G."/>
            <person name="Basile A."/>
            <person name="Luo G."/>
            <person name="Schluter A."/>
            <person name="Konstantinidis K.T."/>
            <person name="Angelidaki I."/>
        </authorList>
    </citation>
    <scope>NUCLEOTIDE SEQUENCE [LARGE SCALE GENOMIC DNA]</scope>
    <source>
        <strain evidence="1">AS19jrsBPTG_9</strain>
    </source>
</reference>
<dbReference type="EMBL" id="JAAZIL010000032">
    <property type="protein sequence ID" value="NLZ24354.1"/>
    <property type="molecule type" value="Genomic_DNA"/>
</dbReference>
<dbReference type="SUPFAM" id="SSF52540">
    <property type="entry name" value="P-loop containing nucleoside triphosphate hydrolases"/>
    <property type="match status" value="1"/>
</dbReference>
<dbReference type="InterPro" id="IPR027417">
    <property type="entry name" value="P-loop_NTPase"/>
</dbReference>
<evidence type="ECO:0000313" key="1">
    <source>
        <dbReference type="EMBL" id="NLZ24354.1"/>
    </source>
</evidence>
<dbReference type="Pfam" id="PF13207">
    <property type="entry name" value="AAA_17"/>
    <property type="match status" value="1"/>
</dbReference>
<evidence type="ECO:0000313" key="2">
    <source>
        <dbReference type="Proteomes" id="UP000564033"/>
    </source>
</evidence>
<accession>A0A847VCY4</accession>
<dbReference type="Gene3D" id="3.40.50.300">
    <property type="entry name" value="P-loop containing nucleotide triphosphate hydrolases"/>
    <property type="match status" value="1"/>
</dbReference>
<proteinExistence type="predicted"/>
<organism evidence="1 2">
    <name type="scientific">Candidatus Dojkabacteria bacterium</name>
    <dbReference type="NCBI Taxonomy" id="2099670"/>
    <lineage>
        <taxon>Bacteria</taxon>
        <taxon>Candidatus Dojkabacteria</taxon>
    </lineage>
</organism>
<gene>
    <name evidence="1" type="ORF">GX888_01200</name>
</gene>
<comment type="caution">
    <text evidence="1">The sequence shown here is derived from an EMBL/GenBank/DDBJ whole genome shotgun (WGS) entry which is preliminary data.</text>
</comment>
<dbReference type="Proteomes" id="UP000564033">
    <property type="component" value="Unassembled WGS sequence"/>
</dbReference>
<protein>
    <submittedName>
        <fullName evidence="1">AAA family ATPase</fullName>
    </submittedName>
</protein>
<dbReference type="AlphaFoldDB" id="A0A847VCY4"/>